<protein>
    <submittedName>
        <fullName evidence="1">Uncharacterized protein</fullName>
    </submittedName>
</protein>
<name>A0A026WNQ8_OOCBI</name>
<dbReference type="Proteomes" id="UP000053097">
    <property type="component" value="Unassembled WGS sequence"/>
</dbReference>
<accession>A0A026WNQ8</accession>
<keyword evidence="2" id="KW-1185">Reference proteome</keyword>
<dbReference type="AlphaFoldDB" id="A0A026WNQ8"/>
<organism evidence="1 2">
    <name type="scientific">Ooceraea biroi</name>
    <name type="common">Clonal raider ant</name>
    <name type="synonym">Cerapachys biroi</name>
    <dbReference type="NCBI Taxonomy" id="2015173"/>
    <lineage>
        <taxon>Eukaryota</taxon>
        <taxon>Metazoa</taxon>
        <taxon>Ecdysozoa</taxon>
        <taxon>Arthropoda</taxon>
        <taxon>Hexapoda</taxon>
        <taxon>Insecta</taxon>
        <taxon>Pterygota</taxon>
        <taxon>Neoptera</taxon>
        <taxon>Endopterygota</taxon>
        <taxon>Hymenoptera</taxon>
        <taxon>Apocrita</taxon>
        <taxon>Aculeata</taxon>
        <taxon>Formicoidea</taxon>
        <taxon>Formicidae</taxon>
        <taxon>Dorylinae</taxon>
        <taxon>Ooceraea</taxon>
    </lineage>
</organism>
<gene>
    <name evidence="1" type="ORF">X777_02351</name>
</gene>
<reference evidence="1 2" key="1">
    <citation type="journal article" date="2014" name="Curr. Biol.">
        <title>The genome of the clonal raider ant Cerapachys biroi.</title>
        <authorList>
            <person name="Oxley P.R."/>
            <person name="Ji L."/>
            <person name="Fetter-Pruneda I."/>
            <person name="McKenzie S.K."/>
            <person name="Li C."/>
            <person name="Hu H."/>
            <person name="Zhang G."/>
            <person name="Kronauer D.J."/>
        </authorList>
    </citation>
    <scope>NUCLEOTIDE SEQUENCE [LARGE SCALE GENOMIC DNA]</scope>
</reference>
<sequence>YLSHCALLSCNVRARTALFARACSSLLFSRSVSTSNCFSEPFSSCRFDCSRRSDTRCSATMVEHT</sequence>
<feature type="non-terminal residue" evidence="1">
    <location>
        <position position="1"/>
    </location>
</feature>
<evidence type="ECO:0000313" key="1">
    <source>
        <dbReference type="EMBL" id="EZA56744.1"/>
    </source>
</evidence>
<dbReference type="EMBL" id="KK107159">
    <property type="protein sequence ID" value="EZA56744.1"/>
    <property type="molecule type" value="Genomic_DNA"/>
</dbReference>
<evidence type="ECO:0000313" key="2">
    <source>
        <dbReference type="Proteomes" id="UP000053097"/>
    </source>
</evidence>
<proteinExistence type="predicted"/>